<feature type="compositionally biased region" description="Polar residues" evidence="2">
    <location>
        <begin position="400"/>
        <end position="418"/>
    </location>
</feature>
<gene>
    <name evidence="3" type="ORF">L211DRAFT_564047</name>
</gene>
<dbReference type="InParanoid" id="A0A3N4M1D2"/>
<dbReference type="OrthoDB" id="5405711at2759"/>
<feature type="coiled-coil region" evidence="1">
    <location>
        <begin position="348"/>
        <end position="375"/>
    </location>
</feature>
<keyword evidence="1" id="KW-0175">Coiled coil</keyword>
<evidence type="ECO:0000256" key="2">
    <source>
        <dbReference type="SAM" id="MobiDB-lite"/>
    </source>
</evidence>
<keyword evidence="4" id="KW-1185">Reference proteome</keyword>
<accession>A0A3N4M1D2</accession>
<evidence type="ECO:0000313" key="3">
    <source>
        <dbReference type="EMBL" id="RPB27669.1"/>
    </source>
</evidence>
<protein>
    <submittedName>
        <fullName evidence="3">Uncharacterized protein</fullName>
    </submittedName>
</protein>
<feature type="coiled-coil region" evidence="1">
    <location>
        <begin position="215"/>
        <end position="311"/>
    </location>
</feature>
<dbReference type="Proteomes" id="UP000267821">
    <property type="component" value="Unassembled WGS sequence"/>
</dbReference>
<name>A0A3N4M1D2_9PEZI</name>
<dbReference type="AlphaFoldDB" id="A0A3N4M1D2"/>
<dbReference type="STRING" id="1051890.A0A3N4M1D2"/>
<feature type="region of interest" description="Disordered" evidence="2">
    <location>
        <begin position="1"/>
        <end position="63"/>
    </location>
</feature>
<feature type="region of interest" description="Disordered" evidence="2">
    <location>
        <begin position="400"/>
        <end position="420"/>
    </location>
</feature>
<sequence length="472" mass="52168">MSSPIRDRARRSSSASHDKFSNDNYSRSYSPLLASQHLSSGRAELSSPSPVNSPTSKRSSYLNSPPFVGSRISNTASTLLGLAPAQVSVQPLGAHHGPTGSFFLPPPVTSYAFAQTKSIYDMQRCPMYTLQQQVKALTIELQELLDAQSTGLLMEHPYRGPIIKRELEAMEASKKASKTGRSGWDGGVTSSVIPDRTRAGPKISLGAARQGIVRAMKALAEVKSMEEEVYAMEEAERMKNVGQAEEWENKRKELEEGIKEVEEGDEAQRVVELRKEREDIELEIRKVEAHLAALKSRHSNLQSRITGLESTLSSRSSSYRHSLSRISSSQTKFFSCLPEKFGSHEVAVDHWKAEAEAIREKKEQARLEREALKEGVVHWENALAIVHGFEENLKREMASTAATTPSGGMGRSTVTPLQRDNVRRNSARGYSIANAVTSPGAGNYLSPFTFRWNLRVSWVVSLANTLLPNALD</sequence>
<reference evidence="3 4" key="1">
    <citation type="journal article" date="2018" name="Nat. Ecol. Evol.">
        <title>Pezizomycetes genomes reveal the molecular basis of ectomycorrhizal truffle lifestyle.</title>
        <authorList>
            <person name="Murat C."/>
            <person name="Payen T."/>
            <person name="Noel B."/>
            <person name="Kuo A."/>
            <person name="Morin E."/>
            <person name="Chen J."/>
            <person name="Kohler A."/>
            <person name="Krizsan K."/>
            <person name="Balestrini R."/>
            <person name="Da Silva C."/>
            <person name="Montanini B."/>
            <person name="Hainaut M."/>
            <person name="Levati E."/>
            <person name="Barry K.W."/>
            <person name="Belfiori B."/>
            <person name="Cichocki N."/>
            <person name="Clum A."/>
            <person name="Dockter R.B."/>
            <person name="Fauchery L."/>
            <person name="Guy J."/>
            <person name="Iotti M."/>
            <person name="Le Tacon F."/>
            <person name="Lindquist E.A."/>
            <person name="Lipzen A."/>
            <person name="Malagnac F."/>
            <person name="Mello A."/>
            <person name="Molinier V."/>
            <person name="Miyauchi S."/>
            <person name="Poulain J."/>
            <person name="Riccioni C."/>
            <person name="Rubini A."/>
            <person name="Sitrit Y."/>
            <person name="Splivallo R."/>
            <person name="Traeger S."/>
            <person name="Wang M."/>
            <person name="Zifcakova L."/>
            <person name="Wipf D."/>
            <person name="Zambonelli A."/>
            <person name="Paolocci F."/>
            <person name="Nowrousian M."/>
            <person name="Ottonello S."/>
            <person name="Baldrian P."/>
            <person name="Spatafora J.W."/>
            <person name="Henrissat B."/>
            <person name="Nagy L.G."/>
            <person name="Aury J.M."/>
            <person name="Wincker P."/>
            <person name="Grigoriev I.V."/>
            <person name="Bonfante P."/>
            <person name="Martin F.M."/>
        </authorList>
    </citation>
    <scope>NUCLEOTIDE SEQUENCE [LARGE SCALE GENOMIC DNA]</scope>
    <source>
        <strain evidence="3 4">ATCC MYA-4762</strain>
    </source>
</reference>
<proteinExistence type="predicted"/>
<evidence type="ECO:0000256" key="1">
    <source>
        <dbReference type="SAM" id="Coils"/>
    </source>
</evidence>
<dbReference type="EMBL" id="ML121531">
    <property type="protein sequence ID" value="RPB27669.1"/>
    <property type="molecule type" value="Genomic_DNA"/>
</dbReference>
<organism evidence="3 4">
    <name type="scientific">Terfezia boudieri ATCC MYA-4762</name>
    <dbReference type="NCBI Taxonomy" id="1051890"/>
    <lineage>
        <taxon>Eukaryota</taxon>
        <taxon>Fungi</taxon>
        <taxon>Dikarya</taxon>
        <taxon>Ascomycota</taxon>
        <taxon>Pezizomycotina</taxon>
        <taxon>Pezizomycetes</taxon>
        <taxon>Pezizales</taxon>
        <taxon>Pezizaceae</taxon>
        <taxon>Terfezia</taxon>
    </lineage>
</organism>
<evidence type="ECO:0000313" key="4">
    <source>
        <dbReference type="Proteomes" id="UP000267821"/>
    </source>
</evidence>
<feature type="region of interest" description="Disordered" evidence="2">
    <location>
        <begin position="174"/>
        <end position="197"/>
    </location>
</feature>
<feature type="compositionally biased region" description="Polar residues" evidence="2">
    <location>
        <begin position="46"/>
        <end position="63"/>
    </location>
</feature>